<keyword evidence="4" id="KW-1003">Cell membrane</keyword>
<evidence type="ECO:0000259" key="9">
    <source>
        <dbReference type="PROSITE" id="PS50850"/>
    </source>
</evidence>
<evidence type="ECO:0000256" key="5">
    <source>
        <dbReference type="ARBA" id="ARBA00022692"/>
    </source>
</evidence>
<comment type="subcellular location">
    <subcellularLocation>
        <location evidence="1">Cell membrane</location>
        <topology evidence="1">Multi-pass membrane protein</topology>
    </subcellularLocation>
</comment>
<dbReference type="Proteomes" id="UP001606305">
    <property type="component" value="Unassembled WGS sequence"/>
</dbReference>
<dbReference type="EMBL" id="JBIGIA010000017">
    <property type="protein sequence ID" value="MFG6459035.1"/>
    <property type="molecule type" value="Genomic_DNA"/>
</dbReference>
<dbReference type="Pfam" id="PF07690">
    <property type="entry name" value="MFS_1"/>
    <property type="match status" value="1"/>
</dbReference>
<evidence type="ECO:0000313" key="10">
    <source>
        <dbReference type="EMBL" id="MFG6459035.1"/>
    </source>
</evidence>
<feature type="transmembrane region" description="Helical" evidence="8">
    <location>
        <begin position="235"/>
        <end position="255"/>
    </location>
</feature>
<dbReference type="PANTHER" id="PTHR43271:SF1">
    <property type="entry name" value="INNER MEMBRANE TRANSPORT PROTEIN YNFM"/>
    <property type="match status" value="1"/>
</dbReference>
<accession>A0ABW7GAQ5</accession>
<evidence type="ECO:0000256" key="6">
    <source>
        <dbReference type="ARBA" id="ARBA00022989"/>
    </source>
</evidence>
<dbReference type="SUPFAM" id="SSF103473">
    <property type="entry name" value="MFS general substrate transporter"/>
    <property type="match status" value="1"/>
</dbReference>
<keyword evidence="11" id="KW-1185">Reference proteome</keyword>
<dbReference type="InterPro" id="IPR036259">
    <property type="entry name" value="MFS_trans_sf"/>
</dbReference>
<evidence type="ECO:0000256" key="8">
    <source>
        <dbReference type="SAM" id="Phobius"/>
    </source>
</evidence>
<feature type="transmembrane region" description="Helical" evidence="8">
    <location>
        <begin position="299"/>
        <end position="317"/>
    </location>
</feature>
<dbReference type="InterPro" id="IPR020846">
    <property type="entry name" value="MFS_dom"/>
</dbReference>
<feature type="transmembrane region" description="Helical" evidence="8">
    <location>
        <begin position="101"/>
        <end position="119"/>
    </location>
</feature>
<feature type="transmembrane region" description="Helical" evidence="8">
    <location>
        <begin position="360"/>
        <end position="383"/>
    </location>
</feature>
<dbReference type="CDD" id="cd17324">
    <property type="entry name" value="MFS_NepI_like"/>
    <property type="match status" value="1"/>
</dbReference>
<comment type="caution">
    <text evidence="10">The sequence shown here is derived from an EMBL/GenBank/DDBJ whole genome shotgun (WGS) entry which is preliminary data.</text>
</comment>
<gene>
    <name evidence="10" type="ORF">ACG00X_19555</name>
</gene>
<feature type="transmembrane region" description="Helical" evidence="8">
    <location>
        <begin position="267"/>
        <end position="292"/>
    </location>
</feature>
<dbReference type="Gene3D" id="1.20.1250.20">
    <property type="entry name" value="MFS general substrate transporter like domains"/>
    <property type="match status" value="1"/>
</dbReference>
<organism evidence="10 11">
    <name type="scientific">Pelomonas nitida</name>
    <dbReference type="NCBI Taxonomy" id="3299027"/>
    <lineage>
        <taxon>Bacteria</taxon>
        <taxon>Pseudomonadati</taxon>
        <taxon>Pseudomonadota</taxon>
        <taxon>Betaproteobacteria</taxon>
        <taxon>Burkholderiales</taxon>
        <taxon>Sphaerotilaceae</taxon>
        <taxon>Roseateles</taxon>
    </lineage>
</organism>
<reference evidence="10 11" key="1">
    <citation type="submission" date="2024-09" db="EMBL/GenBank/DDBJ databases">
        <title>Novel species of the genus Pelomonas and Roseateles isolated from streams.</title>
        <authorList>
            <person name="Lu H."/>
        </authorList>
    </citation>
    <scope>NUCLEOTIDE SEQUENCE [LARGE SCALE GENOMIC DNA]</scope>
    <source>
        <strain evidence="10 11">BYS96W</strain>
    </source>
</reference>
<feature type="transmembrane region" description="Helical" evidence="8">
    <location>
        <begin position="28"/>
        <end position="48"/>
    </location>
</feature>
<evidence type="ECO:0000313" key="11">
    <source>
        <dbReference type="Proteomes" id="UP001606305"/>
    </source>
</evidence>
<feature type="transmembrane region" description="Helical" evidence="8">
    <location>
        <begin position="389"/>
        <end position="407"/>
    </location>
</feature>
<feature type="transmembrane region" description="Helical" evidence="8">
    <location>
        <begin position="182"/>
        <end position="206"/>
    </location>
</feature>
<keyword evidence="3" id="KW-0813">Transport</keyword>
<evidence type="ECO:0000256" key="4">
    <source>
        <dbReference type="ARBA" id="ARBA00022475"/>
    </source>
</evidence>
<feature type="domain" description="Major facilitator superfamily (MFS) profile" evidence="9">
    <location>
        <begin position="32"/>
        <end position="411"/>
    </location>
</feature>
<dbReference type="PANTHER" id="PTHR43271">
    <property type="entry name" value="BLL2771 PROTEIN"/>
    <property type="match status" value="1"/>
</dbReference>
<evidence type="ECO:0000256" key="2">
    <source>
        <dbReference type="ARBA" id="ARBA00008335"/>
    </source>
</evidence>
<name>A0ABW7GAQ5_9BURK</name>
<proteinExistence type="inferred from homology"/>
<protein>
    <submittedName>
        <fullName evidence="10">MFS transporter</fullName>
    </submittedName>
</protein>
<keyword evidence="6 8" id="KW-1133">Transmembrane helix</keyword>
<sequence>MSKLPADPVSPAADAMTSWAGHTARSRGFFQVLVALTAAGVATFAQLYAPQGVLPRIAESLHVRADQAALMISVATIGLAVGVLPWSWLSDRFGRTWAMKASLVLATLLGLASTAAPSLELILLLRALQGLALGGLPAAAITYLNEEVHPHSTPMAAAMYVSGTTLGGLLGRVVAVPVADAWGWRTALLCVTLIAAVGTAVFVVMVPPARGYRRGGAHHLPVLRAVAASLRRPDLLVLFLQGFLLMGGLVTIYNYMTFHLEGPPFLLAPRVVALLLFSYLAGTGSASLAGWLARRLGRLKVLCGAIALQMTGGALLLSLHTAVFIVGLVLFTAGFFAAHAIAAGWVGYRATVGRSQAASLYNLFYYAGSSCFGWACGLVYVFAGWPATVATVLAMAALAGGLAVWQLKGER</sequence>
<comment type="similarity">
    <text evidence="2">Belongs to the major facilitator superfamily.</text>
</comment>
<keyword evidence="7 8" id="KW-0472">Membrane</keyword>
<feature type="transmembrane region" description="Helical" evidence="8">
    <location>
        <begin position="323"/>
        <end position="348"/>
    </location>
</feature>
<evidence type="ECO:0000256" key="7">
    <source>
        <dbReference type="ARBA" id="ARBA00023136"/>
    </source>
</evidence>
<evidence type="ECO:0000256" key="3">
    <source>
        <dbReference type="ARBA" id="ARBA00022448"/>
    </source>
</evidence>
<dbReference type="InterPro" id="IPR011701">
    <property type="entry name" value="MFS"/>
</dbReference>
<feature type="transmembrane region" description="Helical" evidence="8">
    <location>
        <begin position="68"/>
        <end position="89"/>
    </location>
</feature>
<dbReference type="RefSeq" id="WP_394490613.1">
    <property type="nucleotide sequence ID" value="NZ_JBIGIA010000017.1"/>
</dbReference>
<dbReference type="PROSITE" id="PS50850">
    <property type="entry name" value="MFS"/>
    <property type="match status" value="1"/>
</dbReference>
<keyword evidence="5 8" id="KW-0812">Transmembrane</keyword>
<evidence type="ECO:0000256" key="1">
    <source>
        <dbReference type="ARBA" id="ARBA00004651"/>
    </source>
</evidence>